<feature type="region of interest" description="Disordered" evidence="1">
    <location>
        <begin position="25"/>
        <end position="69"/>
    </location>
</feature>
<dbReference type="AlphaFoldDB" id="A0A6C0EAW2"/>
<protein>
    <submittedName>
        <fullName evidence="2">Uncharacterized protein</fullName>
    </submittedName>
</protein>
<proteinExistence type="predicted"/>
<accession>A0A6C0EAW2</accession>
<feature type="compositionally biased region" description="Low complexity" evidence="1">
    <location>
        <begin position="48"/>
        <end position="59"/>
    </location>
</feature>
<dbReference type="EMBL" id="MN739746">
    <property type="protein sequence ID" value="QHT24515.1"/>
    <property type="molecule type" value="Genomic_DNA"/>
</dbReference>
<evidence type="ECO:0000313" key="2">
    <source>
        <dbReference type="EMBL" id="QHT24515.1"/>
    </source>
</evidence>
<reference evidence="2" key="1">
    <citation type="journal article" date="2020" name="Nature">
        <title>Giant virus diversity and host interactions through global metagenomics.</title>
        <authorList>
            <person name="Schulz F."/>
            <person name="Roux S."/>
            <person name="Paez-Espino D."/>
            <person name="Jungbluth S."/>
            <person name="Walsh D.A."/>
            <person name="Denef V.J."/>
            <person name="McMahon K.D."/>
            <person name="Konstantinidis K.T."/>
            <person name="Eloe-Fadrosh E.A."/>
            <person name="Kyrpides N.C."/>
            <person name="Woyke T."/>
        </authorList>
    </citation>
    <scope>NUCLEOTIDE SEQUENCE</scope>
    <source>
        <strain evidence="2">GVMAG-M-3300023179-150</strain>
    </source>
</reference>
<evidence type="ECO:0000256" key="1">
    <source>
        <dbReference type="SAM" id="MobiDB-lite"/>
    </source>
</evidence>
<feature type="compositionally biased region" description="Basic and acidic residues" evidence="1">
    <location>
        <begin position="25"/>
        <end position="35"/>
    </location>
</feature>
<organism evidence="2">
    <name type="scientific">viral metagenome</name>
    <dbReference type="NCBI Taxonomy" id="1070528"/>
    <lineage>
        <taxon>unclassified sequences</taxon>
        <taxon>metagenomes</taxon>
        <taxon>organismal metagenomes</taxon>
    </lineage>
</organism>
<name>A0A6C0EAW2_9ZZZZ</name>
<sequence length="169" mass="19568">MSEQQYVFPGYSQTTQNLLEGILEERSHDYDHELTDQPETPETPCKTQQSVHVQQQPQPQRKRTEIKQGTPQFLERFKITPSKKRKKSLHGPSPLVHCMSIPLSCEDYDAGDQEMADSDPYGLNPETHVFWGDLDPNLQQQTLMDTFWENSDPNGALQSVVEITHHQYW</sequence>